<organism evidence="3">
    <name type="scientific">marine sediment metagenome</name>
    <dbReference type="NCBI Taxonomy" id="412755"/>
    <lineage>
        <taxon>unclassified sequences</taxon>
        <taxon>metagenomes</taxon>
        <taxon>ecological metagenomes</taxon>
    </lineage>
</organism>
<keyword evidence="1" id="KW-0489">Methyltransferase</keyword>
<dbReference type="AlphaFoldDB" id="A0A0F9LAT5"/>
<gene>
    <name evidence="3" type="ORF">LCGC14_1534060</name>
</gene>
<keyword evidence="2" id="KW-0808">Transferase</keyword>
<name>A0A0F9LAT5_9ZZZZ</name>
<dbReference type="InterPro" id="IPR029063">
    <property type="entry name" value="SAM-dependent_MTases_sf"/>
</dbReference>
<sequence length="62" mass="7198">LWFSSLVSKKDNLQPLYRILKKAKVADYKVVEMAQGQKTSRFIAWTYIKKGQRSLYMKGAGK</sequence>
<protein>
    <recommendedName>
        <fullName evidence="4">23S rRNA (Adenine(1618)-N(6))-methyltransferase</fullName>
    </recommendedName>
</protein>
<accession>A0A0F9LAT5</accession>
<dbReference type="Gene3D" id="3.40.50.150">
    <property type="entry name" value="Vaccinia Virus protein VP39"/>
    <property type="match status" value="1"/>
</dbReference>
<dbReference type="PANTHER" id="PTHR13393:SF0">
    <property type="entry name" value="RNA N6-ADENOSINE-METHYLTRANSFERASE METTL16"/>
    <property type="match status" value="1"/>
</dbReference>
<evidence type="ECO:0008006" key="4">
    <source>
        <dbReference type="Google" id="ProtNLM"/>
    </source>
</evidence>
<reference evidence="3" key="1">
    <citation type="journal article" date="2015" name="Nature">
        <title>Complex archaea that bridge the gap between prokaryotes and eukaryotes.</title>
        <authorList>
            <person name="Spang A."/>
            <person name="Saw J.H."/>
            <person name="Jorgensen S.L."/>
            <person name="Zaremba-Niedzwiedzka K."/>
            <person name="Martijn J."/>
            <person name="Lind A.E."/>
            <person name="van Eijk R."/>
            <person name="Schleper C."/>
            <person name="Guy L."/>
            <person name="Ettema T.J."/>
        </authorList>
    </citation>
    <scope>NUCLEOTIDE SEQUENCE</scope>
</reference>
<dbReference type="InterPro" id="IPR010286">
    <property type="entry name" value="METTL16/RlmF"/>
</dbReference>
<evidence type="ECO:0000313" key="3">
    <source>
        <dbReference type="EMBL" id="KKM61200.1"/>
    </source>
</evidence>
<feature type="non-terminal residue" evidence="3">
    <location>
        <position position="1"/>
    </location>
</feature>
<dbReference type="PANTHER" id="PTHR13393">
    <property type="entry name" value="SAM-DEPENDENT METHYLTRANSFERASE"/>
    <property type="match status" value="1"/>
</dbReference>
<dbReference type="EMBL" id="LAZR01011529">
    <property type="protein sequence ID" value="KKM61200.1"/>
    <property type="molecule type" value="Genomic_DNA"/>
</dbReference>
<dbReference type="GO" id="GO:0052907">
    <property type="term" value="F:23S rRNA (adenine(1618)-N(6))-methyltransferase activity"/>
    <property type="evidence" value="ECO:0007669"/>
    <property type="project" value="TreeGrafter"/>
</dbReference>
<dbReference type="Pfam" id="PF05971">
    <property type="entry name" value="Methyltransf_10"/>
    <property type="match status" value="1"/>
</dbReference>
<evidence type="ECO:0000256" key="2">
    <source>
        <dbReference type="ARBA" id="ARBA00022679"/>
    </source>
</evidence>
<dbReference type="GO" id="GO:0070475">
    <property type="term" value="P:rRNA base methylation"/>
    <property type="evidence" value="ECO:0007669"/>
    <property type="project" value="TreeGrafter"/>
</dbReference>
<proteinExistence type="predicted"/>
<evidence type="ECO:0000256" key="1">
    <source>
        <dbReference type="ARBA" id="ARBA00022603"/>
    </source>
</evidence>
<comment type="caution">
    <text evidence="3">The sequence shown here is derived from an EMBL/GenBank/DDBJ whole genome shotgun (WGS) entry which is preliminary data.</text>
</comment>